<dbReference type="EMBL" id="AHHD01000517">
    <property type="protein sequence ID" value="EKG10470.1"/>
    <property type="molecule type" value="Genomic_DNA"/>
</dbReference>
<gene>
    <name evidence="1" type="ORF">MPH_12328</name>
</gene>
<dbReference type="VEuPathDB" id="FungiDB:MPH_12328"/>
<dbReference type="Proteomes" id="UP000007129">
    <property type="component" value="Unassembled WGS sequence"/>
</dbReference>
<reference evidence="1 2" key="1">
    <citation type="journal article" date="2012" name="BMC Genomics">
        <title>Tools to kill: Genome of one of the most destructive plant pathogenic fungi Macrophomina phaseolina.</title>
        <authorList>
            <person name="Islam M.S."/>
            <person name="Haque M.S."/>
            <person name="Islam M.M."/>
            <person name="Emdad E.M."/>
            <person name="Halim A."/>
            <person name="Hossen Q.M.M."/>
            <person name="Hossain M.Z."/>
            <person name="Ahmed B."/>
            <person name="Rahim S."/>
            <person name="Rahman M.S."/>
            <person name="Alam M.M."/>
            <person name="Hou S."/>
            <person name="Wan X."/>
            <person name="Saito J.A."/>
            <person name="Alam M."/>
        </authorList>
    </citation>
    <scope>NUCLEOTIDE SEQUENCE [LARGE SCALE GENOMIC DNA]</scope>
    <source>
        <strain evidence="1 2">MS6</strain>
    </source>
</reference>
<dbReference type="InParanoid" id="K2S175"/>
<accession>K2S175</accession>
<dbReference type="AlphaFoldDB" id="K2S175"/>
<dbReference type="HOGENOM" id="CLU_064124_0_0_1"/>
<dbReference type="OrthoDB" id="3914826at2759"/>
<organism evidence="1 2">
    <name type="scientific">Macrophomina phaseolina (strain MS6)</name>
    <name type="common">Charcoal rot fungus</name>
    <dbReference type="NCBI Taxonomy" id="1126212"/>
    <lineage>
        <taxon>Eukaryota</taxon>
        <taxon>Fungi</taxon>
        <taxon>Dikarya</taxon>
        <taxon>Ascomycota</taxon>
        <taxon>Pezizomycotina</taxon>
        <taxon>Dothideomycetes</taxon>
        <taxon>Dothideomycetes incertae sedis</taxon>
        <taxon>Botryosphaeriales</taxon>
        <taxon>Botryosphaeriaceae</taxon>
        <taxon>Macrophomina</taxon>
    </lineage>
</organism>
<name>K2S175_MACPH</name>
<evidence type="ECO:0000313" key="2">
    <source>
        <dbReference type="Proteomes" id="UP000007129"/>
    </source>
</evidence>
<proteinExistence type="predicted"/>
<sequence length="368" mass="39306">MPASSALQHYDIDYTNVTVKAQCLNRRPPEGPRHFNAVIRYCSVNNLFLLVHANSNSPRFSSPLRNTMHALTNLVTAAFAVIGAAAAAAVPDLTDFSGDVGTFEVSLTSGPASGVAWANFTAVNTKFNVEANCNWQYNPNGPNPNITVGTKTRTVLFLTECDTPDFTLYWGNASQGECSGSQPAHSPSSETDAVSAIQIDYNTTLTGRPVTIGASDGLIPDCNADTCTASGEIAINSVTLLDNAYASEPSSQYGYWDVTYRNFTSKVDVGYKSEDFTFQYSGGGYTSCLKTIPEAGASPNRFCTGDLEAQFETTVTPDRSISLNSTVELNATNVTIIGTAPIRGVCYMQPGGLVCEDRLRVQVSQAIA</sequence>
<evidence type="ECO:0000313" key="1">
    <source>
        <dbReference type="EMBL" id="EKG10470.1"/>
    </source>
</evidence>
<comment type="caution">
    <text evidence="1">The sequence shown here is derived from an EMBL/GenBank/DDBJ whole genome shotgun (WGS) entry which is preliminary data.</text>
</comment>
<protein>
    <submittedName>
        <fullName evidence="1">Uncharacterized protein</fullName>
    </submittedName>
</protein>